<evidence type="ECO:0000313" key="1">
    <source>
        <dbReference type="EMBL" id="JAH76948.1"/>
    </source>
</evidence>
<reference evidence="1" key="2">
    <citation type="journal article" date="2015" name="Fish Shellfish Immunol.">
        <title>Early steps in the European eel (Anguilla anguilla)-Vibrio vulnificus interaction in the gills: Role of the RtxA13 toxin.</title>
        <authorList>
            <person name="Callol A."/>
            <person name="Pajuelo D."/>
            <person name="Ebbesson L."/>
            <person name="Teles M."/>
            <person name="MacKenzie S."/>
            <person name="Amaro C."/>
        </authorList>
    </citation>
    <scope>NUCLEOTIDE SEQUENCE</scope>
</reference>
<name>A0A0E9VI97_ANGAN</name>
<dbReference type="AlphaFoldDB" id="A0A0E9VI97"/>
<dbReference type="EMBL" id="GBXM01031629">
    <property type="protein sequence ID" value="JAH76948.1"/>
    <property type="molecule type" value="Transcribed_RNA"/>
</dbReference>
<protein>
    <submittedName>
        <fullName evidence="1">Uncharacterized protein</fullName>
    </submittedName>
</protein>
<accession>A0A0E9VI97</accession>
<sequence length="34" mass="3703">MESQMEGPEIMLDGVQATLKSSRKTSCLNTTTKS</sequence>
<proteinExistence type="predicted"/>
<reference evidence="1" key="1">
    <citation type="submission" date="2014-11" db="EMBL/GenBank/DDBJ databases">
        <authorList>
            <person name="Amaro Gonzalez C."/>
        </authorList>
    </citation>
    <scope>NUCLEOTIDE SEQUENCE</scope>
</reference>
<organism evidence="1">
    <name type="scientific">Anguilla anguilla</name>
    <name type="common">European freshwater eel</name>
    <name type="synonym">Muraena anguilla</name>
    <dbReference type="NCBI Taxonomy" id="7936"/>
    <lineage>
        <taxon>Eukaryota</taxon>
        <taxon>Metazoa</taxon>
        <taxon>Chordata</taxon>
        <taxon>Craniata</taxon>
        <taxon>Vertebrata</taxon>
        <taxon>Euteleostomi</taxon>
        <taxon>Actinopterygii</taxon>
        <taxon>Neopterygii</taxon>
        <taxon>Teleostei</taxon>
        <taxon>Anguilliformes</taxon>
        <taxon>Anguillidae</taxon>
        <taxon>Anguilla</taxon>
    </lineage>
</organism>